<evidence type="ECO:0000313" key="3">
    <source>
        <dbReference type="Proteomes" id="UP000612055"/>
    </source>
</evidence>
<evidence type="ECO:0000313" key="2">
    <source>
        <dbReference type="EMBL" id="KAG2495754.1"/>
    </source>
</evidence>
<reference evidence="2" key="1">
    <citation type="journal article" date="2020" name="bioRxiv">
        <title>Comparative genomics of Chlamydomonas.</title>
        <authorList>
            <person name="Craig R.J."/>
            <person name="Hasan A.R."/>
            <person name="Ness R.W."/>
            <person name="Keightley P.D."/>
        </authorList>
    </citation>
    <scope>NUCLEOTIDE SEQUENCE</scope>
    <source>
        <strain evidence="2">CCAP 11/70</strain>
    </source>
</reference>
<proteinExistence type="predicted"/>
<evidence type="ECO:0000256" key="1">
    <source>
        <dbReference type="SAM" id="MobiDB-lite"/>
    </source>
</evidence>
<gene>
    <name evidence="2" type="ORF">HYH03_006003</name>
</gene>
<feature type="compositionally biased region" description="Low complexity" evidence="1">
    <location>
        <begin position="358"/>
        <end position="386"/>
    </location>
</feature>
<protein>
    <submittedName>
        <fullName evidence="2">Uncharacterized protein</fullName>
    </submittedName>
</protein>
<organism evidence="2 3">
    <name type="scientific">Edaphochlamys debaryana</name>
    <dbReference type="NCBI Taxonomy" id="47281"/>
    <lineage>
        <taxon>Eukaryota</taxon>
        <taxon>Viridiplantae</taxon>
        <taxon>Chlorophyta</taxon>
        <taxon>core chlorophytes</taxon>
        <taxon>Chlorophyceae</taxon>
        <taxon>CS clade</taxon>
        <taxon>Chlamydomonadales</taxon>
        <taxon>Chlamydomonadales incertae sedis</taxon>
        <taxon>Edaphochlamys</taxon>
    </lineage>
</organism>
<dbReference type="Proteomes" id="UP000612055">
    <property type="component" value="Unassembled WGS sequence"/>
</dbReference>
<comment type="caution">
    <text evidence="2">The sequence shown here is derived from an EMBL/GenBank/DDBJ whole genome shotgun (WGS) entry which is preliminary data.</text>
</comment>
<feature type="compositionally biased region" description="Low complexity" evidence="1">
    <location>
        <begin position="394"/>
        <end position="404"/>
    </location>
</feature>
<sequence>MHGCYGAAAGPSGLTANRVDLPAGEHIQSVLVHSASTGPVARLELHTNLRTIIHGSSRPLELPSEYTAWPLLDPAKPAGCALTAKRLIAVAGRSDQYLNTLSFVWAWLAPSRLVMCNPAINYPNPNGAWIPGSDATGLIIAVTVPSSCTIKRLTCISVTVLLWHPRAGEVSMYLRPPAQLWPSGSRLALVDHQGGTAQYGYDYDYLGDHQYGYEYDFDTGAITLRYDFGVYTFSDDSTKPVSAPDGKSVLAGTYKPASALGSVIPAPDGPEIPMAGTTWNLQIADSQNNPVYGYIKGWGMTLWGSAASNALAKAPQPALSPQAAGPSTAAAETPIAKPVAPASSAQAAQPSPQPTPIAPASSAQAAQPSSQPTPIAPASSAQAAQPSPQPTPVAPASSAQAAQPAPQPTPVAPASSAQDAQPAPQPTTVAPASSAQAAQPAPQPTPVAPASSAQAAQPAP</sequence>
<feature type="region of interest" description="Disordered" evidence="1">
    <location>
        <begin position="338"/>
        <end position="460"/>
    </location>
</feature>
<feature type="compositionally biased region" description="Low complexity" evidence="1">
    <location>
        <begin position="338"/>
        <end position="350"/>
    </location>
</feature>
<keyword evidence="3" id="KW-1185">Reference proteome</keyword>
<accession>A0A835YDU1</accession>
<dbReference type="EMBL" id="JAEHOE010000022">
    <property type="protein sequence ID" value="KAG2495754.1"/>
    <property type="molecule type" value="Genomic_DNA"/>
</dbReference>
<dbReference type="PRINTS" id="PR01217">
    <property type="entry name" value="PRICHEXTENSN"/>
</dbReference>
<feature type="compositionally biased region" description="Low complexity" evidence="1">
    <location>
        <begin position="412"/>
        <end position="440"/>
    </location>
</feature>
<dbReference type="AlphaFoldDB" id="A0A835YDU1"/>
<name>A0A835YDU1_9CHLO</name>
<feature type="compositionally biased region" description="Low complexity" evidence="1">
    <location>
        <begin position="448"/>
        <end position="460"/>
    </location>
</feature>
<dbReference type="Gene3D" id="2.60.120.260">
    <property type="entry name" value="Galactose-binding domain-like"/>
    <property type="match status" value="1"/>
</dbReference>